<reference evidence="4" key="1">
    <citation type="submission" date="2017-02" db="UniProtKB">
        <authorList>
            <consortium name="WormBaseParasite"/>
        </authorList>
    </citation>
    <scope>IDENTIFICATION</scope>
</reference>
<reference evidence="2 3" key="2">
    <citation type="submission" date="2018-11" db="EMBL/GenBank/DDBJ databases">
        <authorList>
            <consortium name="Pathogen Informatics"/>
        </authorList>
    </citation>
    <scope>NUCLEOTIDE SEQUENCE [LARGE SCALE GENOMIC DNA]</scope>
</reference>
<feature type="transmembrane region" description="Helical" evidence="1">
    <location>
        <begin position="20"/>
        <end position="42"/>
    </location>
</feature>
<keyword evidence="1" id="KW-0472">Membrane</keyword>
<dbReference type="WBParaSite" id="TCLT_0000858401-mRNA-1">
    <property type="protein sequence ID" value="TCLT_0000858401-mRNA-1"/>
    <property type="gene ID" value="TCLT_0000858401"/>
</dbReference>
<dbReference type="AlphaFoldDB" id="A0A0N5D6C7"/>
<proteinExistence type="predicted"/>
<protein>
    <submittedName>
        <fullName evidence="4">Bestrophin homolog</fullName>
    </submittedName>
</protein>
<evidence type="ECO:0000313" key="2">
    <source>
        <dbReference type="EMBL" id="VDN06146.1"/>
    </source>
</evidence>
<gene>
    <name evidence="2" type="ORF">TCLT_LOCUS8573</name>
</gene>
<keyword evidence="1" id="KW-1133">Transmembrane helix</keyword>
<evidence type="ECO:0000256" key="1">
    <source>
        <dbReference type="SAM" id="Phobius"/>
    </source>
</evidence>
<evidence type="ECO:0000313" key="4">
    <source>
        <dbReference type="WBParaSite" id="TCLT_0000858401-mRNA-1"/>
    </source>
</evidence>
<dbReference type="OMA" id="NAYIRHS"/>
<organism evidence="4">
    <name type="scientific">Thelazia callipaeda</name>
    <name type="common">Oriental eyeworm</name>
    <name type="synonym">Parasitic nematode</name>
    <dbReference type="NCBI Taxonomy" id="103827"/>
    <lineage>
        <taxon>Eukaryota</taxon>
        <taxon>Metazoa</taxon>
        <taxon>Ecdysozoa</taxon>
        <taxon>Nematoda</taxon>
        <taxon>Chromadorea</taxon>
        <taxon>Rhabditida</taxon>
        <taxon>Spirurina</taxon>
        <taxon>Spiruromorpha</taxon>
        <taxon>Thelazioidea</taxon>
        <taxon>Thelaziidae</taxon>
        <taxon>Thelazia</taxon>
    </lineage>
</organism>
<dbReference type="EMBL" id="UYYF01004653">
    <property type="protein sequence ID" value="VDN06146.1"/>
    <property type="molecule type" value="Genomic_DNA"/>
</dbReference>
<dbReference type="OrthoDB" id="5811114at2759"/>
<dbReference type="Proteomes" id="UP000276776">
    <property type="component" value="Unassembled WGS sequence"/>
</dbReference>
<sequence>MIRYKANIQVSRYTTTEAPITLITQLMLPLITWQIILGISFFPEEFITYFLDEMYGNDEAAGDQPIFHQPTNLDNLHSHGDVPPTPIAEQISYDFFF</sequence>
<accession>A0A0N5D6C7</accession>
<keyword evidence="3" id="KW-1185">Reference proteome</keyword>
<evidence type="ECO:0000313" key="3">
    <source>
        <dbReference type="Proteomes" id="UP000276776"/>
    </source>
</evidence>
<keyword evidence="1" id="KW-0812">Transmembrane</keyword>
<name>A0A0N5D6C7_THECL</name>